<protein>
    <submittedName>
        <fullName evidence="1">Uncharacterized protein</fullName>
    </submittedName>
</protein>
<reference evidence="1 2" key="1">
    <citation type="submission" date="2024-01" db="EMBL/GenBank/DDBJ databases">
        <title>Genome assemblies of Stephania.</title>
        <authorList>
            <person name="Yang L."/>
        </authorList>
    </citation>
    <scope>NUCLEOTIDE SEQUENCE [LARGE SCALE GENOMIC DNA]</scope>
    <source>
        <strain evidence="1">QJT</strain>
        <tissue evidence="1">Leaf</tissue>
    </source>
</reference>
<keyword evidence="2" id="KW-1185">Reference proteome</keyword>
<proteinExistence type="predicted"/>
<name>A0AAP0HNJ6_9MAGN</name>
<dbReference type="EMBL" id="JBBNAE010000010">
    <property type="protein sequence ID" value="KAK9091092.1"/>
    <property type="molecule type" value="Genomic_DNA"/>
</dbReference>
<evidence type="ECO:0000313" key="1">
    <source>
        <dbReference type="EMBL" id="KAK9091092.1"/>
    </source>
</evidence>
<accession>A0AAP0HNJ6</accession>
<dbReference type="Proteomes" id="UP001417504">
    <property type="component" value="Unassembled WGS sequence"/>
</dbReference>
<gene>
    <name evidence="1" type="ORF">Sjap_024269</name>
</gene>
<organism evidence="1 2">
    <name type="scientific">Stephania japonica</name>
    <dbReference type="NCBI Taxonomy" id="461633"/>
    <lineage>
        <taxon>Eukaryota</taxon>
        <taxon>Viridiplantae</taxon>
        <taxon>Streptophyta</taxon>
        <taxon>Embryophyta</taxon>
        <taxon>Tracheophyta</taxon>
        <taxon>Spermatophyta</taxon>
        <taxon>Magnoliopsida</taxon>
        <taxon>Ranunculales</taxon>
        <taxon>Menispermaceae</taxon>
        <taxon>Menispermoideae</taxon>
        <taxon>Cissampelideae</taxon>
        <taxon>Stephania</taxon>
    </lineage>
</organism>
<sequence length="214" mass="23718">MTLGSAGLVEKTGADDVSASFDIVKDYAPANLEVLEWPWKHIDMVWEIPVGKDDEEHELHYVMKTIAREDIAKIRDLHLAKNLMAPLKFQDKGGGEELLASKDDELLNCETKAIAGKKCKIMHSDKGPAISKNSDGAFEISRTTSRGVSSLGACSRPFQNFLLAGAEAYKIKEVEKRYLQSKDDELLHGETKAVSRKMRKIMHSGIHPLKELGG</sequence>
<comment type="caution">
    <text evidence="1">The sequence shown here is derived from an EMBL/GenBank/DDBJ whole genome shotgun (WGS) entry which is preliminary data.</text>
</comment>
<evidence type="ECO:0000313" key="2">
    <source>
        <dbReference type="Proteomes" id="UP001417504"/>
    </source>
</evidence>
<dbReference type="AlphaFoldDB" id="A0AAP0HNJ6"/>